<reference evidence="3" key="1">
    <citation type="journal article" date="2012" name="MBio">
        <title>Comparative genome analysis of Trichophyton rubrum and related dermatophytes reveals candidate genes involved in infection.</title>
        <authorList>
            <person name="Martinez D.A."/>
            <person name="Oliver B.G."/>
            <person name="Graeser Y."/>
            <person name="Goldberg J.M."/>
            <person name="Li W."/>
            <person name="Martinez-Rossi N.M."/>
            <person name="Monod M."/>
            <person name="Shelest E."/>
            <person name="Barton R.C."/>
            <person name="Birch E."/>
            <person name="Brakhage A.A."/>
            <person name="Chen Z."/>
            <person name="Gurr S.J."/>
            <person name="Heiman D."/>
            <person name="Heitman J."/>
            <person name="Kosti I."/>
            <person name="Rossi A."/>
            <person name="Saif S."/>
            <person name="Samalova M."/>
            <person name="Saunders C.W."/>
            <person name="Shea T."/>
            <person name="Summerbell R.C."/>
            <person name="Xu J."/>
            <person name="Young S."/>
            <person name="Zeng Q."/>
            <person name="Birren B.W."/>
            <person name="Cuomo C.A."/>
            <person name="White T.C."/>
        </authorList>
    </citation>
    <scope>NUCLEOTIDE SEQUENCE [LARGE SCALE GENOMIC DNA]</scope>
    <source>
        <strain evidence="3">ATCC MYA-4604 / CBS 118893</strain>
    </source>
</reference>
<organism evidence="3">
    <name type="scientific">Arthroderma gypseum (strain ATCC MYA-4604 / CBS 118893)</name>
    <name type="common">Microsporum gypseum</name>
    <dbReference type="NCBI Taxonomy" id="535722"/>
    <lineage>
        <taxon>Eukaryota</taxon>
        <taxon>Fungi</taxon>
        <taxon>Dikarya</taxon>
        <taxon>Ascomycota</taxon>
        <taxon>Pezizomycotina</taxon>
        <taxon>Eurotiomycetes</taxon>
        <taxon>Eurotiomycetidae</taxon>
        <taxon>Onygenales</taxon>
        <taxon>Arthrodermataceae</taxon>
        <taxon>Nannizzia</taxon>
    </lineage>
</organism>
<dbReference type="InterPro" id="IPR001810">
    <property type="entry name" value="F-box_dom"/>
</dbReference>
<dbReference type="AlphaFoldDB" id="E4V529"/>
<accession>E4V529</accession>
<evidence type="ECO:0000313" key="3">
    <source>
        <dbReference type="Proteomes" id="UP000002669"/>
    </source>
</evidence>
<dbReference type="OMA" id="LEEAIWI"/>
<dbReference type="VEuPathDB" id="FungiDB:MGYG_08112"/>
<evidence type="ECO:0000313" key="2">
    <source>
        <dbReference type="EMBL" id="EFR05103.1"/>
    </source>
</evidence>
<dbReference type="InterPro" id="IPR036047">
    <property type="entry name" value="F-box-like_dom_sf"/>
</dbReference>
<dbReference type="eggNOG" id="ENOG502SJQV">
    <property type="taxonomic scope" value="Eukaryota"/>
</dbReference>
<sequence>MTSTLTTLPPEIQILIFSYLPNSTIKKLRLTCSVIRNTALLNVERVFLSIHKRDIEVFCCIASHETLRLQVKELIWDDGAFSPAPIEDVLEREGHYVGAVTGLHYDKVPEERRQKGSPTYCPRWFTQVCDENLERLAKCEYELQTEAGLEERMMETRRLTPPAESWETYKGYFLDQAKVIASGEDVEALKLGLERFPALRKVRIIPTAHDKLFLPLYRTPNIRSMPYAFNYAMPEAWVSSLETTFPIDANLWDEEVEEYLKDQWRGFRIVTKALAEQAGKHSVSELIVDPCSHKTGINYHIFNGPCRELSDFTTILEQPGFKRLDLPLFVGGRDDSVWPPFKDSHYHSALSRCADLEHFSFRTDRGIFATENLSMEHFTSLLSLFPIDKWSKLRHFTLSSIPVVQSDILDLLAAMPSTLRTVELSQLLFISDRENYRSLLTGMRDTLDWKQRAVEDRPQVTFWVKKPSAMLNAYMEQAVNRYLYDDGENPMQVGPGREVYFSG</sequence>
<dbReference type="OrthoDB" id="5422579at2759"/>
<dbReference type="Proteomes" id="UP000002669">
    <property type="component" value="Unassembled WGS sequence"/>
</dbReference>
<dbReference type="PROSITE" id="PS50181">
    <property type="entry name" value="FBOX"/>
    <property type="match status" value="1"/>
</dbReference>
<keyword evidence="3" id="KW-1185">Reference proteome</keyword>
<dbReference type="RefSeq" id="XP_003169938.1">
    <property type="nucleotide sequence ID" value="XM_003169890.1"/>
</dbReference>
<dbReference type="SUPFAM" id="SSF81383">
    <property type="entry name" value="F-box domain"/>
    <property type="match status" value="1"/>
</dbReference>
<gene>
    <name evidence="2" type="ORF">MGYG_08112</name>
</gene>
<feature type="domain" description="F-box" evidence="1">
    <location>
        <begin position="2"/>
        <end position="50"/>
    </location>
</feature>
<protein>
    <recommendedName>
        <fullName evidence="1">F-box domain-containing protein</fullName>
    </recommendedName>
</protein>
<dbReference type="EMBL" id="DS989829">
    <property type="protein sequence ID" value="EFR05103.1"/>
    <property type="molecule type" value="Genomic_DNA"/>
</dbReference>
<proteinExistence type="predicted"/>
<dbReference type="STRING" id="535722.E4V529"/>
<evidence type="ECO:0000259" key="1">
    <source>
        <dbReference type="PROSITE" id="PS50181"/>
    </source>
</evidence>
<dbReference type="GeneID" id="10025172"/>
<name>E4V529_ARTGP</name>
<dbReference type="HOGENOM" id="CLU_021598_2_0_1"/>
<dbReference type="InParanoid" id="E4V529"/>
<dbReference type="CDD" id="cd09917">
    <property type="entry name" value="F-box_SF"/>
    <property type="match status" value="1"/>
</dbReference>